<dbReference type="RefSeq" id="WP_146866661.1">
    <property type="nucleotide sequence ID" value="NZ_BJTZ01000053.1"/>
</dbReference>
<evidence type="ECO:0000313" key="1">
    <source>
        <dbReference type="EMBL" id="GEK15993.1"/>
    </source>
</evidence>
<comment type="caution">
    <text evidence="1">The sequence shown here is derived from an EMBL/GenBank/DDBJ whole genome shotgun (WGS) entry which is preliminary data.</text>
</comment>
<dbReference type="EMBL" id="BJTZ01000053">
    <property type="protein sequence ID" value="GEK15993.1"/>
    <property type="molecule type" value="Genomic_DNA"/>
</dbReference>
<dbReference type="Proteomes" id="UP000321787">
    <property type="component" value="Unassembled WGS sequence"/>
</dbReference>
<name>A0A510UMT9_ALIFS</name>
<evidence type="ECO:0000313" key="2">
    <source>
        <dbReference type="Proteomes" id="UP000321787"/>
    </source>
</evidence>
<organism evidence="1 2">
    <name type="scientific">Aliivibrio fischeri</name>
    <name type="common">Vibrio fischeri</name>
    <dbReference type="NCBI Taxonomy" id="668"/>
    <lineage>
        <taxon>Bacteria</taxon>
        <taxon>Pseudomonadati</taxon>
        <taxon>Pseudomonadota</taxon>
        <taxon>Gammaproteobacteria</taxon>
        <taxon>Vibrionales</taxon>
        <taxon>Vibrionaceae</taxon>
        <taxon>Aliivibrio</taxon>
    </lineage>
</organism>
<gene>
    <name evidence="1" type="ORF">AFI02nite_40290</name>
</gene>
<sequence>MNIAYQLFNPVESVGGEKSLFNVTKETAHPIEPAVYVQLQAEALYGVRLGARRLSEILVQFYGYCWIEGELPVSLERVDVRQAREDADTNDVFYNDTFERDGLIRAIHQSIPRDVVTLSESLNEKVA</sequence>
<accession>A0A510UMT9</accession>
<reference evidence="1 2" key="1">
    <citation type="submission" date="2019-07" db="EMBL/GenBank/DDBJ databases">
        <title>Whole genome shotgun sequence of Aliivibrio fischeri NBRC 101058.</title>
        <authorList>
            <person name="Hosoyama A."/>
            <person name="Uohara A."/>
            <person name="Ohji S."/>
            <person name="Ichikawa N."/>
        </authorList>
    </citation>
    <scope>NUCLEOTIDE SEQUENCE [LARGE SCALE GENOMIC DNA]</scope>
    <source>
        <strain evidence="1 2">NBRC 101058</strain>
    </source>
</reference>
<protein>
    <submittedName>
        <fullName evidence="1">Uncharacterized protein</fullName>
    </submittedName>
</protein>
<proteinExistence type="predicted"/>
<dbReference type="AlphaFoldDB" id="A0A510UMT9"/>